<keyword evidence="1" id="KW-0472">Membrane</keyword>
<accession>A0ABW0TK51</accession>
<sequence>MLEDYEVARKKTLWDKLLPYIEFIIVLLIIQSIITLFTGGVEEEDTIRFRLLAHSDAPVDQQIKRNIQREIEPLIAKAVADSQSDQELVDNLVAIEETVLEVAESLSNGHAVTLERTEALFPPKRSGLFIHPQATYDAYILTIGSGRGDNWWCALFPKICFPDQKEEQGKEEEEEVTFFVWEWIKSWFS</sequence>
<keyword evidence="1" id="KW-0812">Transmembrane</keyword>
<evidence type="ECO:0000313" key="3">
    <source>
        <dbReference type="Proteomes" id="UP001596109"/>
    </source>
</evidence>
<dbReference type="EMBL" id="JBHSNO010000005">
    <property type="protein sequence ID" value="MFC5589178.1"/>
    <property type="molecule type" value="Genomic_DNA"/>
</dbReference>
<dbReference type="Pfam" id="PF09551">
    <property type="entry name" value="Spore_II_R"/>
    <property type="match status" value="1"/>
</dbReference>
<comment type="caution">
    <text evidence="2">The sequence shown here is derived from an EMBL/GenBank/DDBJ whole genome shotgun (WGS) entry which is preliminary data.</text>
</comment>
<dbReference type="InterPro" id="IPR014202">
    <property type="entry name" value="Spore_II_R"/>
</dbReference>
<keyword evidence="1" id="KW-1133">Transmembrane helix</keyword>
<organism evidence="2 3">
    <name type="scientific">Sporosarcina soli</name>
    <dbReference type="NCBI Taxonomy" id="334736"/>
    <lineage>
        <taxon>Bacteria</taxon>
        <taxon>Bacillati</taxon>
        <taxon>Bacillota</taxon>
        <taxon>Bacilli</taxon>
        <taxon>Bacillales</taxon>
        <taxon>Caryophanaceae</taxon>
        <taxon>Sporosarcina</taxon>
    </lineage>
</organism>
<keyword evidence="3" id="KW-1185">Reference proteome</keyword>
<dbReference type="Proteomes" id="UP001596109">
    <property type="component" value="Unassembled WGS sequence"/>
</dbReference>
<dbReference type="RefSeq" id="WP_381433418.1">
    <property type="nucleotide sequence ID" value="NZ_JBHSNO010000005.1"/>
</dbReference>
<evidence type="ECO:0000256" key="1">
    <source>
        <dbReference type="SAM" id="Phobius"/>
    </source>
</evidence>
<gene>
    <name evidence="2" type="ORF">ACFPRA_09785</name>
</gene>
<feature type="transmembrane region" description="Helical" evidence="1">
    <location>
        <begin position="20"/>
        <end position="41"/>
    </location>
</feature>
<protein>
    <submittedName>
        <fullName evidence="2">Stage II sporulation protein R</fullName>
    </submittedName>
</protein>
<reference evidence="3" key="1">
    <citation type="journal article" date="2019" name="Int. J. Syst. Evol. Microbiol.">
        <title>The Global Catalogue of Microorganisms (GCM) 10K type strain sequencing project: providing services to taxonomists for standard genome sequencing and annotation.</title>
        <authorList>
            <consortium name="The Broad Institute Genomics Platform"/>
            <consortium name="The Broad Institute Genome Sequencing Center for Infectious Disease"/>
            <person name="Wu L."/>
            <person name="Ma J."/>
        </authorList>
    </citation>
    <scope>NUCLEOTIDE SEQUENCE [LARGE SCALE GENOMIC DNA]</scope>
    <source>
        <strain evidence="3">CGMCC 4.1434</strain>
    </source>
</reference>
<proteinExistence type="predicted"/>
<evidence type="ECO:0000313" key="2">
    <source>
        <dbReference type="EMBL" id="MFC5589178.1"/>
    </source>
</evidence>
<name>A0ABW0TK51_9BACL</name>